<reference evidence="1 2" key="1">
    <citation type="submission" date="2014-06" db="EMBL/GenBank/DDBJ databases">
        <authorList>
            <consortium name="DOE Joint Genome Institute"/>
            <person name="Kuo A."/>
            <person name="Kohler A."/>
            <person name="Nagy L.G."/>
            <person name="Floudas D."/>
            <person name="Copeland A."/>
            <person name="Barry K.W."/>
            <person name="Cichocki N."/>
            <person name="Veneault-Fourrey C."/>
            <person name="LaButti K."/>
            <person name="Lindquist E.A."/>
            <person name="Lipzen A."/>
            <person name="Lundell T."/>
            <person name="Morin E."/>
            <person name="Murat C."/>
            <person name="Sun H."/>
            <person name="Tunlid A."/>
            <person name="Henrissat B."/>
            <person name="Grigoriev I.V."/>
            <person name="Hibbett D.S."/>
            <person name="Martin F."/>
            <person name="Nordberg H.P."/>
            <person name="Cantor M.N."/>
            <person name="Hua S.X."/>
        </authorList>
    </citation>
    <scope>NUCLEOTIDE SEQUENCE [LARGE SCALE GENOMIC DNA]</scope>
    <source>
        <strain evidence="1 2">ATCC 200175</strain>
    </source>
</reference>
<name>A0A0C9ST45_PAXIN</name>
<dbReference type="EMBL" id="KN819373">
    <property type="protein sequence ID" value="KIJ11804.1"/>
    <property type="molecule type" value="Genomic_DNA"/>
</dbReference>
<evidence type="ECO:0000313" key="2">
    <source>
        <dbReference type="Proteomes" id="UP000053647"/>
    </source>
</evidence>
<dbReference type="Proteomes" id="UP000053647">
    <property type="component" value="Unassembled WGS sequence"/>
</dbReference>
<dbReference type="AlphaFoldDB" id="A0A0C9ST45"/>
<dbReference type="SUPFAM" id="SSF52047">
    <property type="entry name" value="RNI-like"/>
    <property type="match status" value="1"/>
</dbReference>
<dbReference type="HOGENOM" id="CLU_021164_0_2_1"/>
<organism evidence="1 2">
    <name type="scientific">Paxillus involutus ATCC 200175</name>
    <dbReference type="NCBI Taxonomy" id="664439"/>
    <lineage>
        <taxon>Eukaryota</taxon>
        <taxon>Fungi</taxon>
        <taxon>Dikarya</taxon>
        <taxon>Basidiomycota</taxon>
        <taxon>Agaricomycotina</taxon>
        <taxon>Agaricomycetes</taxon>
        <taxon>Agaricomycetidae</taxon>
        <taxon>Boletales</taxon>
        <taxon>Paxilineae</taxon>
        <taxon>Paxillaceae</taxon>
        <taxon>Paxillus</taxon>
    </lineage>
</organism>
<evidence type="ECO:0008006" key="3">
    <source>
        <dbReference type="Google" id="ProtNLM"/>
    </source>
</evidence>
<keyword evidence="2" id="KW-1185">Reference proteome</keyword>
<protein>
    <recommendedName>
        <fullName evidence="3">F-box domain-containing protein</fullName>
    </recommendedName>
</protein>
<proteinExistence type="predicted"/>
<dbReference type="OrthoDB" id="3543113at2759"/>
<dbReference type="Gene3D" id="3.80.10.10">
    <property type="entry name" value="Ribonuclease Inhibitor"/>
    <property type="match status" value="1"/>
</dbReference>
<sequence>MHEALRITEIFDVICQFATRSTLANLARTCQAFKESSLDELWKDLDTLAPLAGLLPASLWGELGGKMILRRPPSLDDWRLMQKYSSRVAVIRKTIFYARAVDQLLLVAWYSPPSSCIFPKLKVILSGMVLDERTQILRWMMGPSLTRLELTIHVVNETTHPFVSSLGTLCPNLTTVSLQRGLTSETELMVESMSQAICQWYHLVHATFNVLDTSAYTHISQLKSLTTLNLRLSHGVPEHLQDVELGPTPFPALTDLTIAVDDTSALAAWLSDLRLSPVNLTCNVGDFPMPVYHLCSLIGAHFCTRSLQSIYLDDPGSHYGWATVRLDETYPLLAFTRLRSVALHELCAISVDDHALKEFAAALPLLEVLHLSRCIFSIPGEEGAMPTFRGLFQLVKICPLLRELSIVIDTTQSEWVDLHRPGDGVCNHVLSMLILGNSRIDDPKRVALILGAVFTVLEKVDIEDWEHVPLYLLEDKETSLLLWHQVNDYLSDFAIVREQERWRGRLMET</sequence>
<reference evidence="2" key="2">
    <citation type="submission" date="2015-01" db="EMBL/GenBank/DDBJ databases">
        <title>Evolutionary Origins and Diversification of the Mycorrhizal Mutualists.</title>
        <authorList>
            <consortium name="DOE Joint Genome Institute"/>
            <consortium name="Mycorrhizal Genomics Consortium"/>
            <person name="Kohler A."/>
            <person name="Kuo A."/>
            <person name="Nagy L.G."/>
            <person name="Floudas D."/>
            <person name="Copeland A."/>
            <person name="Barry K.W."/>
            <person name="Cichocki N."/>
            <person name="Veneault-Fourrey C."/>
            <person name="LaButti K."/>
            <person name="Lindquist E.A."/>
            <person name="Lipzen A."/>
            <person name="Lundell T."/>
            <person name="Morin E."/>
            <person name="Murat C."/>
            <person name="Riley R."/>
            <person name="Ohm R."/>
            <person name="Sun H."/>
            <person name="Tunlid A."/>
            <person name="Henrissat B."/>
            <person name="Grigoriev I.V."/>
            <person name="Hibbett D.S."/>
            <person name="Martin F."/>
        </authorList>
    </citation>
    <scope>NUCLEOTIDE SEQUENCE [LARGE SCALE GENOMIC DNA]</scope>
    <source>
        <strain evidence="2">ATCC 200175</strain>
    </source>
</reference>
<evidence type="ECO:0000313" key="1">
    <source>
        <dbReference type="EMBL" id="KIJ11804.1"/>
    </source>
</evidence>
<dbReference type="InterPro" id="IPR032675">
    <property type="entry name" value="LRR_dom_sf"/>
</dbReference>
<accession>A0A0C9ST45</accession>
<gene>
    <name evidence="1" type="ORF">PAXINDRAFT_181779</name>
</gene>